<proteinExistence type="inferred from homology"/>
<dbReference type="GO" id="GO:0006085">
    <property type="term" value="P:acetyl-CoA biosynthetic process"/>
    <property type="evidence" value="ECO:0007669"/>
    <property type="project" value="UniProtKB-UniRule"/>
</dbReference>
<feature type="binding site" evidence="6">
    <location>
        <position position="8"/>
    </location>
    <ligand>
        <name>Mg(2+)</name>
        <dbReference type="ChEBI" id="CHEBI:18420"/>
    </ligand>
</feature>
<evidence type="ECO:0000256" key="6">
    <source>
        <dbReference type="HAMAP-Rule" id="MF_00020"/>
    </source>
</evidence>
<feature type="site" description="Transition state stabilizer" evidence="6">
    <location>
        <position position="239"/>
    </location>
</feature>
<feature type="binding site" evidence="6">
    <location>
        <begin position="206"/>
        <end position="210"/>
    </location>
    <ligand>
        <name>ATP</name>
        <dbReference type="ChEBI" id="CHEBI:30616"/>
    </ligand>
</feature>
<feature type="binding site" evidence="6">
    <location>
        <position position="89"/>
    </location>
    <ligand>
        <name>substrate</name>
    </ligand>
</feature>
<keyword evidence="2 6" id="KW-0808">Transferase</keyword>
<keyword evidence="9" id="KW-1185">Reference proteome</keyword>
<evidence type="ECO:0000313" key="8">
    <source>
        <dbReference type="EMBL" id="QQS99549.1"/>
    </source>
</evidence>
<dbReference type="InterPro" id="IPR043129">
    <property type="entry name" value="ATPase_NBD"/>
</dbReference>
<dbReference type="KEGG" id="ppsr:I6J18_18440"/>
<dbReference type="HAMAP" id="MF_00020">
    <property type="entry name" value="Acetate_kinase"/>
    <property type="match status" value="1"/>
</dbReference>
<evidence type="ECO:0000256" key="3">
    <source>
        <dbReference type="ARBA" id="ARBA00022741"/>
    </source>
</evidence>
<evidence type="ECO:0000256" key="2">
    <source>
        <dbReference type="ARBA" id="ARBA00022679"/>
    </source>
</evidence>
<keyword evidence="6" id="KW-0963">Cytoplasm</keyword>
<name>A0A974NKW0_PERPY</name>
<dbReference type="AlphaFoldDB" id="A0A974NKW0"/>
<feature type="active site" description="Proton donor/acceptor" evidence="6">
    <location>
        <position position="146"/>
    </location>
</feature>
<sequence length="400" mass="43975">MSKILAINAGSSSLKFQLFNMPSENVITKGLVERIGLKESIFTISVNGEKVTETKDIPNHDIAVSLLLEKLIEFEIINSYKEIDGVGHRVVHGGEEFSDSVILTSEIIKKIENLSDLAPLHNPANLTGIHAFRQILGDVPSVAVFDTAFHQTMPSNSYMYSLPYEYYQNYRIRKYGFHGTSHKYVSQRASEMLGRPIDQLRIISCHLGNGASIAAIEGGKSIDTSMGFTPLAGVTMGTRSGDIDPALIPYIMEKTGKNVEEVLQILNKQSGMLALSGFSSDLRDIEIEADKGNERAKLALEVFASHIHKYIGSYAARMSGVDAIIFTAGIGENSTTVRASVLKGLEFMGVYWDPALNRVRGEEAFVNYPHSPVKVIVIPTNEEVMIARDVIRLTSGSKVY</sequence>
<dbReference type="PROSITE" id="PS01076">
    <property type="entry name" value="ACETATE_KINASE_2"/>
    <property type="match status" value="1"/>
</dbReference>
<dbReference type="PANTHER" id="PTHR21060">
    <property type="entry name" value="ACETATE KINASE"/>
    <property type="match status" value="1"/>
</dbReference>
<feature type="binding site" evidence="6">
    <location>
        <begin position="281"/>
        <end position="283"/>
    </location>
    <ligand>
        <name>ATP</name>
        <dbReference type="ChEBI" id="CHEBI:30616"/>
    </ligand>
</feature>
<dbReference type="PRINTS" id="PR00471">
    <property type="entry name" value="ACETATEKNASE"/>
</dbReference>
<dbReference type="Gene3D" id="3.30.420.40">
    <property type="match status" value="2"/>
</dbReference>
<comment type="subunit">
    <text evidence="6">Homodimer.</text>
</comment>
<dbReference type="GO" id="GO:0008776">
    <property type="term" value="F:acetate kinase activity"/>
    <property type="evidence" value="ECO:0007669"/>
    <property type="project" value="UniProtKB-UniRule"/>
</dbReference>
<dbReference type="Proteomes" id="UP000595254">
    <property type="component" value="Chromosome"/>
</dbReference>
<reference evidence="8 9" key="1">
    <citation type="submission" date="2021-01" db="EMBL/GenBank/DDBJ databases">
        <title>FDA dAtabase for Regulatory Grade micrObial Sequences (FDA-ARGOS): Supporting development and validation of Infectious Disease Dx tests.</title>
        <authorList>
            <person name="Nelson B."/>
            <person name="Plummer A."/>
            <person name="Tallon L."/>
            <person name="Sadzewicz L."/>
            <person name="Zhao X."/>
            <person name="Boylan J."/>
            <person name="Ott S."/>
            <person name="Bowen H."/>
            <person name="Vavikolanu K."/>
            <person name="Mehta A."/>
            <person name="Aluvathingal J."/>
            <person name="Nadendla S."/>
            <person name="Myers T."/>
            <person name="Yan Y."/>
            <person name="Sichtig H."/>
        </authorList>
    </citation>
    <scope>NUCLEOTIDE SEQUENCE [LARGE SCALE GENOMIC DNA]</scope>
    <source>
        <strain evidence="8 9">FDAARGOS_1161</strain>
    </source>
</reference>
<keyword evidence="3 6" id="KW-0547">Nucleotide-binding</keyword>
<dbReference type="GO" id="GO:0000287">
    <property type="term" value="F:magnesium ion binding"/>
    <property type="evidence" value="ECO:0007669"/>
    <property type="project" value="UniProtKB-UniRule"/>
</dbReference>
<dbReference type="NCBIfam" id="TIGR00016">
    <property type="entry name" value="ackA"/>
    <property type="match status" value="1"/>
</dbReference>
<dbReference type="GO" id="GO:0005737">
    <property type="term" value="C:cytoplasm"/>
    <property type="evidence" value="ECO:0007669"/>
    <property type="project" value="UniProtKB-SubCell"/>
</dbReference>
<evidence type="ECO:0000256" key="1">
    <source>
        <dbReference type="ARBA" id="ARBA00008748"/>
    </source>
</evidence>
<feature type="site" description="Transition state stabilizer" evidence="6">
    <location>
        <position position="178"/>
    </location>
</feature>
<dbReference type="SUPFAM" id="SSF53067">
    <property type="entry name" value="Actin-like ATPase domain"/>
    <property type="match status" value="2"/>
</dbReference>
<dbReference type="InterPro" id="IPR023865">
    <property type="entry name" value="Aliphatic_acid_kinase_CS"/>
</dbReference>
<keyword evidence="5 6" id="KW-0067">ATP-binding</keyword>
<evidence type="ECO:0000313" key="9">
    <source>
        <dbReference type="Proteomes" id="UP000595254"/>
    </source>
</evidence>
<comment type="subcellular location">
    <subcellularLocation>
        <location evidence="6">Cytoplasm</location>
    </subcellularLocation>
</comment>
<dbReference type="RefSeq" id="WP_040376497.1">
    <property type="nucleotide sequence ID" value="NZ_CP068053.1"/>
</dbReference>
<keyword evidence="6" id="KW-0479">Metal-binding</keyword>
<dbReference type="PANTHER" id="PTHR21060:SF15">
    <property type="entry name" value="ACETATE KINASE-RELATED"/>
    <property type="match status" value="1"/>
</dbReference>
<keyword evidence="4 6" id="KW-0418">Kinase</keyword>
<dbReference type="GO" id="GO:0005524">
    <property type="term" value="F:ATP binding"/>
    <property type="evidence" value="ECO:0007669"/>
    <property type="project" value="UniProtKB-KW"/>
</dbReference>
<feature type="binding site" evidence="6">
    <location>
        <position position="382"/>
    </location>
    <ligand>
        <name>Mg(2+)</name>
        <dbReference type="ChEBI" id="CHEBI:18420"/>
    </ligand>
</feature>
<dbReference type="Pfam" id="PF00871">
    <property type="entry name" value="Acetate_kinase"/>
    <property type="match status" value="1"/>
</dbReference>
<dbReference type="EMBL" id="CP068053">
    <property type="protein sequence ID" value="QQS99549.1"/>
    <property type="molecule type" value="Genomic_DNA"/>
</dbReference>
<comment type="cofactor">
    <cofactor evidence="6">
        <name>Mg(2+)</name>
        <dbReference type="ChEBI" id="CHEBI:18420"/>
    </cofactor>
    <cofactor evidence="6">
        <name>Mn(2+)</name>
        <dbReference type="ChEBI" id="CHEBI:29035"/>
    </cofactor>
    <text evidence="6">Mg(2+). Can also accept Mn(2+).</text>
</comment>
<feature type="binding site" evidence="6">
    <location>
        <position position="15"/>
    </location>
    <ligand>
        <name>ATP</name>
        <dbReference type="ChEBI" id="CHEBI:30616"/>
    </ligand>
</feature>
<dbReference type="CDD" id="cd24010">
    <property type="entry name" value="ASKHA_NBD_AcK_PK"/>
    <property type="match status" value="1"/>
</dbReference>
<protein>
    <recommendedName>
        <fullName evidence="6">Acetate kinase</fullName>
        <ecNumber evidence="6">2.7.2.1</ecNumber>
    </recommendedName>
    <alternativeName>
        <fullName evidence="6">Acetokinase</fullName>
    </alternativeName>
</protein>
<comment type="similarity">
    <text evidence="1 6 7">Belongs to the acetokinase family.</text>
</comment>
<dbReference type="PROSITE" id="PS01075">
    <property type="entry name" value="ACETATE_KINASE_1"/>
    <property type="match status" value="1"/>
</dbReference>
<keyword evidence="6" id="KW-0460">Magnesium</keyword>
<feature type="binding site" evidence="6">
    <location>
        <begin position="329"/>
        <end position="333"/>
    </location>
    <ligand>
        <name>ATP</name>
        <dbReference type="ChEBI" id="CHEBI:30616"/>
    </ligand>
</feature>
<organism evidence="8 9">
    <name type="scientific">Peribacillus psychrosaccharolyticus</name>
    <name type="common">Bacillus psychrosaccharolyticus</name>
    <dbReference type="NCBI Taxonomy" id="1407"/>
    <lineage>
        <taxon>Bacteria</taxon>
        <taxon>Bacillati</taxon>
        <taxon>Bacillota</taxon>
        <taxon>Bacilli</taxon>
        <taxon>Bacillales</taxon>
        <taxon>Bacillaceae</taxon>
        <taxon>Peribacillus</taxon>
    </lineage>
</organism>
<evidence type="ECO:0000256" key="7">
    <source>
        <dbReference type="RuleBase" id="RU003835"/>
    </source>
</evidence>
<evidence type="ECO:0000256" key="5">
    <source>
        <dbReference type="ARBA" id="ARBA00022840"/>
    </source>
</evidence>
<comment type="pathway">
    <text evidence="6">Metabolic intermediate biosynthesis; acetyl-CoA biosynthesis; acetyl-CoA from acetate: step 1/2.</text>
</comment>
<accession>A0A974NKW0</accession>
<dbReference type="InterPro" id="IPR004372">
    <property type="entry name" value="Ac/propionate_kinase"/>
</dbReference>
<dbReference type="GO" id="GO:0006083">
    <property type="term" value="P:acetate metabolic process"/>
    <property type="evidence" value="ECO:0007669"/>
    <property type="project" value="TreeGrafter"/>
</dbReference>
<comment type="function">
    <text evidence="6">Catalyzes the formation of acetyl phosphate from acetate and ATP. Can also catalyze the reverse reaction.</text>
</comment>
<gene>
    <name evidence="6" type="primary">ackA</name>
    <name evidence="8" type="ORF">I6J18_18440</name>
</gene>
<evidence type="ECO:0000256" key="4">
    <source>
        <dbReference type="ARBA" id="ARBA00022777"/>
    </source>
</evidence>
<dbReference type="PIRSF" id="PIRSF000722">
    <property type="entry name" value="Acetate_prop_kin"/>
    <property type="match status" value="1"/>
</dbReference>
<comment type="catalytic activity">
    <reaction evidence="6">
        <text>acetate + ATP = acetyl phosphate + ADP</text>
        <dbReference type="Rhea" id="RHEA:11352"/>
        <dbReference type="ChEBI" id="CHEBI:22191"/>
        <dbReference type="ChEBI" id="CHEBI:30089"/>
        <dbReference type="ChEBI" id="CHEBI:30616"/>
        <dbReference type="ChEBI" id="CHEBI:456216"/>
        <dbReference type="EC" id="2.7.2.1"/>
    </reaction>
</comment>
<dbReference type="EC" id="2.7.2.1" evidence="6"/>
<dbReference type="InterPro" id="IPR000890">
    <property type="entry name" value="Aliphatic_acid_kin_short-chain"/>
</dbReference>